<feature type="compositionally biased region" description="Basic and acidic residues" evidence="1">
    <location>
        <begin position="68"/>
        <end position="100"/>
    </location>
</feature>
<feature type="region of interest" description="Disordered" evidence="1">
    <location>
        <begin position="1"/>
        <end position="108"/>
    </location>
</feature>
<sequence>MRKKQIDLTKTKKDTSGKKRTITVRSKKNGDSAERIARPNLVLKTVNKSESSEPEQKIVRRTGLKSAKSTERHNVPHDSVIDDTREEKAAERSNHVKDQSNQDLQSEQEQGVLDATFLKLGEVVGEGAVTASKLISGEDKSSSQKEPSHVEGAFLKLGEFVGEGAINMCGQGK</sequence>
<dbReference type="EMBL" id="HBIO01008822">
    <property type="protein sequence ID" value="CAE0461915.1"/>
    <property type="molecule type" value="Transcribed_RNA"/>
</dbReference>
<dbReference type="AlphaFoldDB" id="A0A7S3Q0X0"/>
<evidence type="ECO:0000313" key="2">
    <source>
        <dbReference type="EMBL" id="CAE0461915.1"/>
    </source>
</evidence>
<feature type="compositionally biased region" description="Basic residues" evidence="1">
    <location>
        <begin position="18"/>
        <end position="27"/>
    </location>
</feature>
<reference evidence="2" key="1">
    <citation type="submission" date="2021-01" db="EMBL/GenBank/DDBJ databases">
        <authorList>
            <person name="Corre E."/>
            <person name="Pelletier E."/>
            <person name="Niang G."/>
            <person name="Scheremetjew M."/>
            <person name="Finn R."/>
            <person name="Kale V."/>
            <person name="Holt S."/>
            <person name="Cochrane G."/>
            <person name="Meng A."/>
            <person name="Brown T."/>
            <person name="Cohen L."/>
        </authorList>
    </citation>
    <scope>NUCLEOTIDE SEQUENCE</scope>
    <source>
        <strain evidence="2">MM31A-1</strain>
    </source>
</reference>
<proteinExistence type="predicted"/>
<gene>
    <name evidence="2" type="ORF">CDEB00056_LOCUS6756</name>
</gene>
<accession>A0A7S3Q0X0</accession>
<feature type="compositionally biased region" description="Basic and acidic residues" evidence="1">
    <location>
        <begin position="28"/>
        <end position="37"/>
    </location>
</feature>
<organism evidence="2">
    <name type="scientific">Chaetoceros debilis</name>
    <dbReference type="NCBI Taxonomy" id="122233"/>
    <lineage>
        <taxon>Eukaryota</taxon>
        <taxon>Sar</taxon>
        <taxon>Stramenopiles</taxon>
        <taxon>Ochrophyta</taxon>
        <taxon>Bacillariophyta</taxon>
        <taxon>Coscinodiscophyceae</taxon>
        <taxon>Chaetocerotophycidae</taxon>
        <taxon>Chaetocerotales</taxon>
        <taxon>Chaetocerotaceae</taxon>
        <taxon>Chaetoceros</taxon>
    </lineage>
</organism>
<protein>
    <submittedName>
        <fullName evidence="2">Uncharacterized protein</fullName>
    </submittedName>
</protein>
<feature type="compositionally biased region" description="Basic and acidic residues" evidence="1">
    <location>
        <begin position="1"/>
        <end position="17"/>
    </location>
</feature>
<name>A0A7S3Q0X0_9STRA</name>
<evidence type="ECO:0000256" key="1">
    <source>
        <dbReference type="SAM" id="MobiDB-lite"/>
    </source>
</evidence>